<keyword evidence="4" id="KW-0645">Protease</keyword>
<feature type="region of interest" description="Disordered" evidence="8">
    <location>
        <begin position="634"/>
        <end position="754"/>
    </location>
</feature>
<dbReference type="PROSITE" id="PS00973">
    <property type="entry name" value="USP_2"/>
    <property type="match status" value="1"/>
</dbReference>
<keyword evidence="12" id="KW-1185">Reference proteome</keyword>
<dbReference type="Proteomes" id="UP000076871">
    <property type="component" value="Unassembled WGS sequence"/>
</dbReference>
<dbReference type="InterPro" id="IPR038765">
    <property type="entry name" value="Papain-like_cys_pep_sf"/>
</dbReference>
<dbReference type="AlphaFoldDB" id="A0A165E9M3"/>
<evidence type="ECO:0000256" key="4">
    <source>
        <dbReference type="ARBA" id="ARBA00022670"/>
    </source>
</evidence>
<feature type="region of interest" description="Disordered" evidence="8">
    <location>
        <begin position="72"/>
        <end position="105"/>
    </location>
</feature>
<reference evidence="11 12" key="1">
    <citation type="journal article" date="2016" name="Mol. Biol. Evol.">
        <title>Comparative Genomics of Early-Diverging Mushroom-Forming Fungi Provides Insights into the Origins of Lignocellulose Decay Capabilities.</title>
        <authorList>
            <person name="Nagy L.G."/>
            <person name="Riley R."/>
            <person name="Tritt A."/>
            <person name="Adam C."/>
            <person name="Daum C."/>
            <person name="Floudas D."/>
            <person name="Sun H."/>
            <person name="Yadav J.S."/>
            <person name="Pangilinan J."/>
            <person name="Larsson K.H."/>
            <person name="Matsuura K."/>
            <person name="Barry K."/>
            <person name="Labutti K."/>
            <person name="Kuo R."/>
            <person name="Ohm R.A."/>
            <person name="Bhattacharya S.S."/>
            <person name="Shirouzu T."/>
            <person name="Yoshinaga Y."/>
            <person name="Martin F.M."/>
            <person name="Grigoriev I.V."/>
            <person name="Hibbett D.S."/>
        </authorList>
    </citation>
    <scope>NUCLEOTIDE SEQUENCE [LARGE SCALE GENOMIC DNA]</scope>
    <source>
        <strain evidence="11 12">93-53</strain>
    </source>
</reference>
<accession>A0A165E9M3</accession>
<evidence type="ECO:0000256" key="3">
    <source>
        <dbReference type="ARBA" id="ARBA00012759"/>
    </source>
</evidence>
<dbReference type="STRING" id="1314785.A0A165E9M3"/>
<keyword evidence="6" id="KW-0378">Hydrolase</keyword>
<feature type="compositionally biased region" description="Basic and acidic residues" evidence="8">
    <location>
        <begin position="654"/>
        <end position="663"/>
    </location>
</feature>
<evidence type="ECO:0000256" key="6">
    <source>
        <dbReference type="ARBA" id="ARBA00022801"/>
    </source>
</evidence>
<dbReference type="GO" id="GO:0005829">
    <property type="term" value="C:cytosol"/>
    <property type="evidence" value="ECO:0007669"/>
    <property type="project" value="TreeGrafter"/>
</dbReference>
<feature type="transmembrane region" description="Helical" evidence="9">
    <location>
        <begin position="48"/>
        <end position="66"/>
    </location>
</feature>
<dbReference type="GeneID" id="63825960"/>
<dbReference type="EC" id="3.4.19.12" evidence="3"/>
<feature type="region of interest" description="Disordered" evidence="8">
    <location>
        <begin position="438"/>
        <end position="461"/>
    </location>
</feature>
<comment type="catalytic activity">
    <reaction evidence="1">
        <text>Thiol-dependent hydrolysis of ester, thioester, amide, peptide and isopeptide bonds formed by the C-terminal Gly of ubiquitin (a 76-residue protein attached to proteins as an intracellular targeting signal).</text>
        <dbReference type="EC" id="3.4.19.12"/>
    </reaction>
</comment>
<dbReference type="PROSITE" id="PS50235">
    <property type="entry name" value="USP_3"/>
    <property type="match status" value="1"/>
</dbReference>
<keyword evidence="5" id="KW-0833">Ubl conjugation pathway</keyword>
<dbReference type="GO" id="GO:0005634">
    <property type="term" value="C:nucleus"/>
    <property type="evidence" value="ECO:0007669"/>
    <property type="project" value="TreeGrafter"/>
</dbReference>
<comment type="similarity">
    <text evidence="2">Belongs to the peptidase C19 family.</text>
</comment>
<proteinExistence type="inferred from homology"/>
<dbReference type="Gene3D" id="3.90.70.10">
    <property type="entry name" value="Cysteine proteinases"/>
    <property type="match status" value="1"/>
</dbReference>
<dbReference type="RefSeq" id="XP_040764276.1">
    <property type="nucleotide sequence ID" value="XM_040908931.1"/>
</dbReference>
<dbReference type="SUPFAM" id="SSF54001">
    <property type="entry name" value="Cysteine proteinases"/>
    <property type="match status" value="1"/>
</dbReference>
<evidence type="ECO:0000256" key="8">
    <source>
        <dbReference type="SAM" id="MobiDB-lite"/>
    </source>
</evidence>
<dbReference type="GO" id="GO:0004843">
    <property type="term" value="F:cysteine-type deubiquitinase activity"/>
    <property type="evidence" value="ECO:0007669"/>
    <property type="project" value="UniProtKB-EC"/>
</dbReference>
<evidence type="ECO:0000256" key="2">
    <source>
        <dbReference type="ARBA" id="ARBA00009085"/>
    </source>
</evidence>
<feature type="domain" description="USP" evidence="10">
    <location>
        <begin position="114"/>
        <end position="572"/>
    </location>
</feature>
<keyword evidence="9" id="KW-0472">Membrane</keyword>
<dbReference type="Pfam" id="PF00443">
    <property type="entry name" value="UCH"/>
    <property type="match status" value="1"/>
</dbReference>
<feature type="compositionally biased region" description="Low complexity" evidence="8">
    <location>
        <begin position="686"/>
        <end position="728"/>
    </location>
</feature>
<keyword evidence="7" id="KW-0788">Thiol protease</keyword>
<dbReference type="OrthoDB" id="2020758at2759"/>
<gene>
    <name evidence="11" type="ORF">LAESUDRAFT_725989</name>
</gene>
<dbReference type="InterPro" id="IPR050164">
    <property type="entry name" value="Peptidase_C19"/>
</dbReference>
<feature type="transmembrane region" description="Helical" evidence="9">
    <location>
        <begin position="20"/>
        <end position="41"/>
    </location>
</feature>
<dbReference type="GO" id="GO:0006508">
    <property type="term" value="P:proteolysis"/>
    <property type="evidence" value="ECO:0007669"/>
    <property type="project" value="UniProtKB-KW"/>
</dbReference>
<dbReference type="PANTHER" id="PTHR24006:SF888">
    <property type="entry name" value="UBIQUITIN CARBOXYL-TERMINAL HYDROLASE 30"/>
    <property type="match status" value="1"/>
</dbReference>
<evidence type="ECO:0000256" key="5">
    <source>
        <dbReference type="ARBA" id="ARBA00022786"/>
    </source>
</evidence>
<evidence type="ECO:0000259" key="10">
    <source>
        <dbReference type="PROSITE" id="PS50235"/>
    </source>
</evidence>
<dbReference type="InterPro" id="IPR001394">
    <property type="entry name" value="Peptidase_C19_UCH"/>
</dbReference>
<feature type="compositionally biased region" description="Low complexity" evidence="8">
    <location>
        <begin position="634"/>
        <end position="651"/>
    </location>
</feature>
<keyword evidence="9" id="KW-1133">Transmembrane helix</keyword>
<evidence type="ECO:0000256" key="9">
    <source>
        <dbReference type="SAM" id="Phobius"/>
    </source>
</evidence>
<dbReference type="InterPro" id="IPR018200">
    <property type="entry name" value="USP_CS"/>
</dbReference>
<protein>
    <recommendedName>
        <fullName evidence="3">ubiquitinyl hydrolase 1</fullName>
        <ecNumber evidence="3">3.4.19.12</ecNumber>
    </recommendedName>
</protein>
<evidence type="ECO:0000313" key="11">
    <source>
        <dbReference type="EMBL" id="KZT06536.1"/>
    </source>
</evidence>
<sequence length="754" mass="83043">MLSLDAVQYLCLQLFSSPVFQQLFPFVVLFLIPALSLTLSAHRASLNTVYFMVLDALSAVLPWNWFDGHPGSSSSLERRKSKKKHVRTRAEQSGQEVHKLEPLSNNGHNDGYYPGLVNISGTYCFMDSTLQAMASLCYLQPEIEEIYAKAVALDVPTPVIDALRDLLRELNTPAPSSRALRPIEIINALSTQSASKHNSLFSSREHQDAQELFQLLSECIKNEAAAVNREFHRDRGLGGFSQAGGPASREIGKSVFDGLTANRRSCVECGYTEAVMHFAFDNWQLAVPRLATQCRLEDCLDEYTRIEVLTDCICRKCSMLATCKKLEQEAERLSEARKADPEASSSKKKRVRDAQKLLARMKAALDDGRIEEDIKGVKMEKVFSRGSTKQAMIARPPRVLVLHLNRSMHYGHYATKNTCRVAFPEILDLTPYTTSGQLNLKPSDPISRPVPPIPRSTTPTPATYAIPRTLYRLAAVVCHYGDHSFGHYICYRRKPRPPSVGARRFAPPKLACLLGCECERCERYGPIRDDEDPPPRPGRGWLRISDDSVREVGLETVLLEGSGVFMLFYERVMMPRSSVYMLGSSCSSEETVRPEDVHANGSCASLPDGGGVPKLMQPIPRIIGPRIVHSVSAHSPRSLSLSPPEPGLVSSRSEPVDPQKASEKPLQNGHAPGSGHHHEPSVQINSTSPPDASSMPSDSSIATSVRLSSSPPHASSPTPTSYPSRPTSHLLPPRSMSSPADLPPSPSRTVDLRA</sequence>
<organism evidence="11 12">
    <name type="scientific">Laetiporus sulphureus 93-53</name>
    <dbReference type="NCBI Taxonomy" id="1314785"/>
    <lineage>
        <taxon>Eukaryota</taxon>
        <taxon>Fungi</taxon>
        <taxon>Dikarya</taxon>
        <taxon>Basidiomycota</taxon>
        <taxon>Agaricomycotina</taxon>
        <taxon>Agaricomycetes</taxon>
        <taxon>Polyporales</taxon>
        <taxon>Laetiporus</taxon>
    </lineage>
</organism>
<evidence type="ECO:0000256" key="1">
    <source>
        <dbReference type="ARBA" id="ARBA00000707"/>
    </source>
</evidence>
<name>A0A165E9M3_9APHY</name>
<dbReference type="CDD" id="cd02662">
    <property type="entry name" value="Peptidase_C19F"/>
    <property type="match status" value="1"/>
</dbReference>
<dbReference type="EMBL" id="KV427624">
    <property type="protein sequence ID" value="KZT06536.1"/>
    <property type="molecule type" value="Genomic_DNA"/>
</dbReference>
<dbReference type="InParanoid" id="A0A165E9M3"/>
<evidence type="ECO:0000256" key="7">
    <source>
        <dbReference type="ARBA" id="ARBA00022807"/>
    </source>
</evidence>
<dbReference type="PANTHER" id="PTHR24006">
    <property type="entry name" value="UBIQUITIN CARBOXYL-TERMINAL HYDROLASE"/>
    <property type="match status" value="1"/>
</dbReference>
<dbReference type="InterPro" id="IPR028889">
    <property type="entry name" value="USP"/>
</dbReference>
<dbReference type="GO" id="GO:0016579">
    <property type="term" value="P:protein deubiquitination"/>
    <property type="evidence" value="ECO:0007669"/>
    <property type="project" value="InterPro"/>
</dbReference>
<evidence type="ECO:0000313" key="12">
    <source>
        <dbReference type="Proteomes" id="UP000076871"/>
    </source>
</evidence>
<keyword evidence="9" id="KW-0812">Transmembrane</keyword>